<dbReference type="RefSeq" id="WP_305021992.1">
    <property type="nucleotide sequence ID" value="NZ_JAUQTB010000001.1"/>
</dbReference>
<dbReference type="Pfam" id="PF13649">
    <property type="entry name" value="Methyltransf_25"/>
    <property type="match status" value="1"/>
</dbReference>
<evidence type="ECO:0000313" key="2">
    <source>
        <dbReference type="EMBL" id="MDO7904791.1"/>
    </source>
</evidence>
<name>A0ABT9C6A1_9BACL</name>
<proteinExistence type="predicted"/>
<dbReference type="GO" id="GO:0008168">
    <property type="term" value="F:methyltransferase activity"/>
    <property type="evidence" value="ECO:0007669"/>
    <property type="project" value="UniProtKB-KW"/>
</dbReference>
<dbReference type="GO" id="GO:0032259">
    <property type="term" value="P:methylation"/>
    <property type="evidence" value="ECO:0007669"/>
    <property type="project" value="UniProtKB-KW"/>
</dbReference>
<keyword evidence="2" id="KW-0489">Methyltransferase</keyword>
<dbReference type="InterPro" id="IPR041698">
    <property type="entry name" value="Methyltransf_25"/>
</dbReference>
<evidence type="ECO:0000259" key="1">
    <source>
        <dbReference type="Pfam" id="PF13649"/>
    </source>
</evidence>
<dbReference type="Proteomes" id="UP001240171">
    <property type="component" value="Unassembled WGS sequence"/>
</dbReference>
<reference evidence="2 3" key="1">
    <citation type="submission" date="2023-07" db="EMBL/GenBank/DDBJ databases">
        <title>Paenibacillus sp. JX-17 nov. isolated from soil.</title>
        <authorList>
            <person name="Wan Y."/>
            <person name="Liu B."/>
        </authorList>
    </citation>
    <scope>NUCLEOTIDE SEQUENCE [LARGE SCALE GENOMIC DNA]</scope>
    <source>
        <strain evidence="2 3">JX-17</strain>
    </source>
</reference>
<dbReference type="EMBL" id="JAUQTB010000001">
    <property type="protein sequence ID" value="MDO7904791.1"/>
    <property type="molecule type" value="Genomic_DNA"/>
</dbReference>
<comment type="caution">
    <text evidence="2">The sequence shown here is derived from an EMBL/GenBank/DDBJ whole genome shotgun (WGS) entry which is preliminary data.</text>
</comment>
<evidence type="ECO:0000313" key="3">
    <source>
        <dbReference type="Proteomes" id="UP001240171"/>
    </source>
</evidence>
<accession>A0ABT9C6A1</accession>
<sequence length="191" mass="22067">MSSNEYMLFLKSFLRNPKNVGSIIPSSRFLARKMVDQAPWPEMEAVAELGSGTGAITRFIYNQVQDSTKVLLFEMDETMRTNLQASYSTHSNFSCYPNATQLVKNMKWEGIQQLDCIFSGLPFFNFELEFREILVDQIYKALKPGGLFIAFQYSLQMKKALSKYFTIEKIDWVPLNTPPAFVYVCRKKETM</sequence>
<keyword evidence="2" id="KW-0808">Transferase</keyword>
<dbReference type="Gene3D" id="3.40.50.150">
    <property type="entry name" value="Vaccinia Virus protein VP39"/>
    <property type="match status" value="1"/>
</dbReference>
<organism evidence="2 3">
    <name type="scientific">Paenibacillus lacisoli</name>
    <dbReference type="NCBI Taxonomy" id="3064525"/>
    <lineage>
        <taxon>Bacteria</taxon>
        <taxon>Bacillati</taxon>
        <taxon>Bacillota</taxon>
        <taxon>Bacilli</taxon>
        <taxon>Bacillales</taxon>
        <taxon>Paenibacillaceae</taxon>
        <taxon>Paenibacillus</taxon>
    </lineage>
</organism>
<dbReference type="InterPro" id="IPR029063">
    <property type="entry name" value="SAM-dependent_MTases_sf"/>
</dbReference>
<gene>
    <name evidence="2" type="ORF">Q5741_00005</name>
</gene>
<protein>
    <submittedName>
        <fullName evidence="2">Methyltransferase domain-containing protein</fullName>
    </submittedName>
</protein>
<dbReference type="CDD" id="cd02440">
    <property type="entry name" value="AdoMet_MTases"/>
    <property type="match status" value="1"/>
</dbReference>
<keyword evidence="3" id="KW-1185">Reference proteome</keyword>
<feature type="domain" description="Methyltransferase" evidence="1">
    <location>
        <begin position="46"/>
        <end position="146"/>
    </location>
</feature>
<dbReference type="SUPFAM" id="SSF53335">
    <property type="entry name" value="S-adenosyl-L-methionine-dependent methyltransferases"/>
    <property type="match status" value="1"/>
</dbReference>